<sequence length="233" mass="24097">MTRPADLRAVYTAAHDELAVRVLDALPGGTSVLADFVGSAADPKAALAAVRVAGADALAPQAFGARLDPDDAQAAAQALNLFDLAAGGQSATVAWRDWGFARLLADHAGTAPPPLPAAHVVLADPGAWQPWCQAAAQLAPLSLPGLDGPVRDAVRGRPLALARGTTRALLRRDYPTAARLLRWLAALHGERVRLPLKPAPILDHLALHAGGGGRLALDLAVTRRMLDPAASPV</sequence>
<dbReference type="RefSeq" id="WP_209518025.1">
    <property type="nucleotide sequence ID" value="NZ_JAGIOH010000001.1"/>
</dbReference>
<gene>
    <name evidence="1" type="ORF">JO379_006138</name>
</gene>
<dbReference type="Proteomes" id="UP001519291">
    <property type="component" value="Unassembled WGS sequence"/>
</dbReference>
<dbReference type="GeneID" id="91572982"/>
<name>A0ABS4YD61_9ACTN</name>
<proteinExistence type="predicted"/>
<comment type="caution">
    <text evidence="1">The sequence shown here is derived from an EMBL/GenBank/DDBJ whole genome shotgun (WGS) entry which is preliminary data.</text>
</comment>
<dbReference type="EMBL" id="JAGIOH010000001">
    <property type="protein sequence ID" value="MBP2406669.1"/>
    <property type="molecule type" value="Genomic_DNA"/>
</dbReference>
<keyword evidence="2" id="KW-1185">Reference proteome</keyword>
<organism evidence="1 2">
    <name type="scientific">Streptomyces syringium</name>
    <dbReference type="NCBI Taxonomy" id="76729"/>
    <lineage>
        <taxon>Bacteria</taxon>
        <taxon>Bacillati</taxon>
        <taxon>Actinomycetota</taxon>
        <taxon>Actinomycetes</taxon>
        <taxon>Kitasatosporales</taxon>
        <taxon>Streptomycetaceae</taxon>
        <taxon>Streptomyces</taxon>
    </lineage>
</organism>
<reference evidence="1 2" key="1">
    <citation type="submission" date="2021-03" db="EMBL/GenBank/DDBJ databases">
        <title>Sequencing the genomes of 1000 actinobacteria strains.</title>
        <authorList>
            <person name="Klenk H.-P."/>
        </authorList>
    </citation>
    <scope>NUCLEOTIDE SEQUENCE [LARGE SCALE GENOMIC DNA]</scope>
    <source>
        <strain evidence="1 2">DSM 41480</strain>
    </source>
</reference>
<protein>
    <submittedName>
        <fullName evidence="1">Uncharacterized protein</fullName>
    </submittedName>
</protein>
<evidence type="ECO:0000313" key="1">
    <source>
        <dbReference type="EMBL" id="MBP2406669.1"/>
    </source>
</evidence>
<accession>A0ABS4YD61</accession>
<evidence type="ECO:0000313" key="2">
    <source>
        <dbReference type="Proteomes" id="UP001519291"/>
    </source>
</evidence>